<protein>
    <recommendedName>
        <fullName evidence="1">Protein kinase domain-containing protein</fullName>
    </recommendedName>
</protein>
<dbReference type="InterPro" id="IPR050167">
    <property type="entry name" value="Ser_Thr_protein_kinase"/>
</dbReference>
<dbReference type="PROSITE" id="PS50011">
    <property type="entry name" value="PROTEIN_KINASE_DOM"/>
    <property type="match status" value="1"/>
</dbReference>
<dbReference type="OMA" id="SANCDIW"/>
<feature type="domain" description="Protein kinase" evidence="1">
    <location>
        <begin position="37"/>
        <end position="323"/>
    </location>
</feature>
<evidence type="ECO:0000313" key="2">
    <source>
        <dbReference type="EMBL" id="KJA16612.1"/>
    </source>
</evidence>
<dbReference type="InterPro" id="IPR000719">
    <property type="entry name" value="Prot_kinase_dom"/>
</dbReference>
<dbReference type="PANTHER" id="PTHR23257">
    <property type="entry name" value="SERINE-THREONINE PROTEIN KINASE"/>
    <property type="match status" value="1"/>
</dbReference>
<reference evidence="3" key="1">
    <citation type="submission" date="2014-04" db="EMBL/GenBank/DDBJ databases">
        <title>Evolutionary Origins and Diversification of the Mycorrhizal Mutualists.</title>
        <authorList>
            <consortium name="DOE Joint Genome Institute"/>
            <consortium name="Mycorrhizal Genomics Consortium"/>
            <person name="Kohler A."/>
            <person name="Kuo A."/>
            <person name="Nagy L.G."/>
            <person name="Floudas D."/>
            <person name="Copeland A."/>
            <person name="Barry K.W."/>
            <person name="Cichocki N."/>
            <person name="Veneault-Fourrey C."/>
            <person name="LaButti K."/>
            <person name="Lindquist E.A."/>
            <person name="Lipzen A."/>
            <person name="Lundell T."/>
            <person name="Morin E."/>
            <person name="Murat C."/>
            <person name="Riley R."/>
            <person name="Ohm R."/>
            <person name="Sun H."/>
            <person name="Tunlid A."/>
            <person name="Henrissat B."/>
            <person name="Grigoriev I.V."/>
            <person name="Hibbett D.S."/>
            <person name="Martin F."/>
        </authorList>
    </citation>
    <scope>NUCLEOTIDE SEQUENCE [LARGE SCALE GENOMIC DNA]</scope>
    <source>
        <strain evidence="3">FD-334 SS-4</strain>
    </source>
</reference>
<evidence type="ECO:0000313" key="3">
    <source>
        <dbReference type="Proteomes" id="UP000054270"/>
    </source>
</evidence>
<organism evidence="2 3">
    <name type="scientific">Hypholoma sublateritium (strain FD-334 SS-4)</name>
    <dbReference type="NCBI Taxonomy" id="945553"/>
    <lineage>
        <taxon>Eukaryota</taxon>
        <taxon>Fungi</taxon>
        <taxon>Dikarya</taxon>
        <taxon>Basidiomycota</taxon>
        <taxon>Agaricomycotina</taxon>
        <taxon>Agaricomycetes</taxon>
        <taxon>Agaricomycetidae</taxon>
        <taxon>Agaricales</taxon>
        <taxon>Agaricineae</taxon>
        <taxon>Strophariaceae</taxon>
        <taxon>Hypholoma</taxon>
    </lineage>
</organism>
<dbReference type="GO" id="GO:0004672">
    <property type="term" value="F:protein kinase activity"/>
    <property type="evidence" value="ECO:0007669"/>
    <property type="project" value="InterPro"/>
</dbReference>
<dbReference type="InterPro" id="IPR008266">
    <property type="entry name" value="Tyr_kinase_AS"/>
</dbReference>
<dbReference type="GO" id="GO:0005524">
    <property type="term" value="F:ATP binding"/>
    <property type="evidence" value="ECO:0007669"/>
    <property type="project" value="InterPro"/>
</dbReference>
<dbReference type="InterPro" id="IPR011009">
    <property type="entry name" value="Kinase-like_dom_sf"/>
</dbReference>
<dbReference type="PROSITE" id="PS00109">
    <property type="entry name" value="PROTEIN_KINASE_TYR"/>
    <property type="match status" value="1"/>
</dbReference>
<keyword evidence="3" id="KW-1185">Reference proteome</keyword>
<dbReference type="Gene3D" id="1.10.510.10">
    <property type="entry name" value="Transferase(Phosphotransferase) domain 1"/>
    <property type="match status" value="1"/>
</dbReference>
<dbReference type="Pfam" id="PF07714">
    <property type="entry name" value="PK_Tyr_Ser-Thr"/>
    <property type="match status" value="1"/>
</dbReference>
<sequence>MEEETVEGTLCTPQRLESKPFLDRTAEPIDLTGQVVRKSEFPEHGGSYADIYFGYWYPKDEKPSIVAVKVIRTHIYKDSTRNKVQKRLRREIRIWACLKHPNVIPLLGTVTDFGRGVLSMGVLSMVCPWMGEGDLAGYLVRKGDHLTQRNRLQICQDIANGLEYIHSRQVVHRDLTTANILIDSNPVIAKLSDFGLSNVIAELQSSSFMTSKITGSARWAAPELFSPDGSIPLEPNFTTDVYSLGSVIFHVMSGKVPYDGLTETQVMLKIMSNQHPTPITFNMDSTVGCDGVRHIIKLCWETVPPSRPTVAEVGQMIAILHSE</sequence>
<dbReference type="OrthoDB" id="346907at2759"/>
<gene>
    <name evidence="2" type="ORF">HYPSUDRAFT_47229</name>
</gene>
<dbReference type="InterPro" id="IPR001245">
    <property type="entry name" value="Ser-Thr/Tyr_kinase_cat_dom"/>
</dbReference>
<dbReference type="Proteomes" id="UP000054270">
    <property type="component" value="Unassembled WGS sequence"/>
</dbReference>
<evidence type="ECO:0000259" key="1">
    <source>
        <dbReference type="PROSITE" id="PS50011"/>
    </source>
</evidence>
<dbReference type="EMBL" id="KN817618">
    <property type="protein sequence ID" value="KJA16612.1"/>
    <property type="molecule type" value="Genomic_DNA"/>
</dbReference>
<dbReference type="STRING" id="945553.A0A0D2KPQ8"/>
<accession>A0A0D2KPQ8</accession>
<dbReference type="SUPFAM" id="SSF56112">
    <property type="entry name" value="Protein kinase-like (PK-like)"/>
    <property type="match status" value="1"/>
</dbReference>
<proteinExistence type="predicted"/>
<dbReference type="AlphaFoldDB" id="A0A0D2KPQ8"/>
<name>A0A0D2KPQ8_HYPSF</name>